<protein>
    <recommendedName>
        <fullName evidence="6">CobW C-terminal domain-containing protein</fullName>
    </recommendedName>
</protein>
<feature type="domain" description="CobW C-terminal" evidence="6">
    <location>
        <begin position="239"/>
        <end position="333"/>
    </location>
</feature>
<keyword evidence="8" id="KW-1185">Reference proteome</keyword>
<evidence type="ECO:0000313" key="7">
    <source>
        <dbReference type="EMBL" id="GFH44381.1"/>
    </source>
</evidence>
<keyword evidence="3" id="KW-0143">Chaperone</keyword>
<evidence type="ECO:0000259" key="6">
    <source>
        <dbReference type="SMART" id="SM00833"/>
    </source>
</evidence>
<dbReference type="InterPro" id="IPR011629">
    <property type="entry name" value="CobW-like_C"/>
</dbReference>
<dbReference type="GO" id="GO:0016787">
    <property type="term" value="F:hydrolase activity"/>
    <property type="evidence" value="ECO:0007669"/>
    <property type="project" value="UniProtKB-KW"/>
</dbReference>
<dbReference type="Gene3D" id="3.40.50.300">
    <property type="entry name" value="P-loop containing nucleotide triphosphate hydrolases"/>
    <property type="match status" value="1"/>
</dbReference>
<dbReference type="GO" id="GO:0000166">
    <property type="term" value="F:nucleotide binding"/>
    <property type="evidence" value="ECO:0007669"/>
    <property type="project" value="UniProtKB-KW"/>
</dbReference>
<evidence type="ECO:0000256" key="3">
    <source>
        <dbReference type="ARBA" id="ARBA00023186"/>
    </source>
</evidence>
<keyword evidence="1" id="KW-0547">Nucleotide-binding</keyword>
<evidence type="ECO:0000256" key="1">
    <source>
        <dbReference type="ARBA" id="ARBA00022741"/>
    </source>
</evidence>
<dbReference type="GO" id="GO:0005737">
    <property type="term" value="C:cytoplasm"/>
    <property type="evidence" value="ECO:0007669"/>
    <property type="project" value="TreeGrafter"/>
</dbReference>
<dbReference type="PANTHER" id="PTHR13748:SF62">
    <property type="entry name" value="COBW DOMAIN-CONTAINING PROTEIN"/>
    <property type="match status" value="1"/>
</dbReference>
<dbReference type="Pfam" id="PF07683">
    <property type="entry name" value="CobW_C"/>
    <property type="match status" value="1"/>
</dbReference>
<dbReference type="AlphaFoldDB" id="A0AAD3CEL1"/>
<dbReference type="SUPFAM" id="SSF90002">
    <property type="entry name" value="Hypothetical protein YjiA, C-terminal domain"/>
    <property type="match status" value="1"/>
</dbReference>
<sequence length="401" mass="45223">MHSSKRVPVTVLTGFLGSGKTTLLNHILNDTSHGMRFAVIENEIGEIGVDEKILSENLDEEIIEVMNGCICCKVRGDLIEALKRLYSKVETFDGIIIETTGLADPAPVIQTFFSETSEELIEEMYKLDCVITVIDAKYIMSRLDEVKPADVENEAQQQICFADKIILNKIDLVESASELEAIEQRLRGLNPAAPILRAQNSVVAPSELLNVQAFDLEKVLQFDPYFLGDVKRPKHDKAVTSVSVKLEGEVNLVLLSNWIHEILNDYGENLYRYKGIIAVKAKEKKFVFQGVGHMFNGEFQSEWNVNENRVSTFVFIGKNLDENLVKSGFTACREVQELRFAVGSKVLANVGSYQPGIILNRWEDGHAYRIRLDDGNEVFASVDIDEYVKAEEEYHRKKVKN</sequence>
<organism evidence="7 8">
    <name type="scientific">Chaetoceros tenuissimus</name>
    <dbReference type="NCBI Taxonomy" id="426638"/>
    <lineage>
        <taxon>Eukaryota</taxon>
        <taxon>Sar</taxon>
        <taxon>Stramenopiles</taxon>
        <taxon>Ochrophyta</taxon>
        <taxon>Bacillariophyta</taxon>
        <taxon>Coscinodiscophyceae</taxon>
        <taxon>Chaetocerotophycidae</taxon>
        <taxon>Chaetocerotales</taxon>
        <taxon>Chaetocerotaceae</taxon>
        <taxon>Chaetoceros</taxon>
    </lineage>
</organism>
<dbReference type="InterPro" id="IPR036627">
    <property type="entry name" value="CobW-likC_sf"/>
</dbReference>
<dbReference type="EMBL" id="BLLK01000019">
    <property type="protein sequence ID" value="GFH44381.1"/>
    <property type="molecule type" value="Genomic_DNA"/>
</dbReference>
<dbReference type="InterPro" id="IPR003495">
    <property type="entry name" value="CobW/HypB/UreG_nucleotide-bd"/>
</dbReference>
<dbReference type="SUPFAM" id="SSF52540">
    <property type="entry name" value="P-loop containing nucleoside triphosphate hydrolases"/>
    <property type="match status" value="1"/>
</dbReference>
<comment type="catalytic activity">
    <reaction evidence="5">
        <text>GTP + H2O = GDP + phosphate + H(+)</text>
        <dbReference type="Rhea" id="RHEA:19669"/>
        <dbReference type="ChEBI" id="CHEBI:15377"/>
        <dbReference type="ChEBI" id="CHEBI:15378"/>
        <dbReference type="ChEBI" id="CHEBI:37565"/>
        <dbReference type="ChEBI" id="CHEBI:43474"/>
        <dbReference type="ChEBI" id="CHEBI:58189"/>
    </reaction>
    <physiologicalReaction direction="left-to-right" evidence="5">
        <dbReference type="Rhea" id="RHEA:19670"/>
    </physiologicalReaction>
</comment>
<name>A0AAD3CEL1_9STRA</name>
<keyword evidence="2" id="KW-0378">Hydrolase</keyword>
<accession>A0AAD3CEL1</accession>
<comment type="caution">
    <text evidence="7">The sequence shown here is derived from an EMBL/GenBank/DDBJ whole genome shotgun (WGS) entry which is preliminary data.</text>
</comment>
<reference evidence="7 8" key="1">
    <citation type="journal article" date="2021" name="Sci. Rep.">
        <title>The genome of the diatom Chaetoceros tenuissimus carries an ancient integrated fragment of an extant virus.</title>
        <authorList>
            <person name="Hongo Y."/>
            <person name="Kimura K."/>
            <person name="Takaki Y."/>
            <person name="Yoshida Y."/>
            <person name="Baba S."/>
            <person name="Kobayashi G."/>
            <person name="Nagasaki K."/>
            <person name="Hano T."/>
            <person name="Tomaru Y."/>
        </authorList>
    </citation>
    <scope>NUCLEOTIDE SEQUENCE [LARGE SCALE GENOMIC DNA]</scope>
    <source>
        <strain evidence="7 8">NIES-3715</strain>
    </source>
</reference>
<dbReference type="Pfam" id="PF02492">
    <property type="entry name" value="cobW"/>
    <property type="match status" value="1"/>
</dbReference>
<proteinExistence type="inferred from homology"/>
<dbReference type="Proteomes" id="UP001054902">
    <property type="component" value="Unassembled WGS sequence"/>
</dbReference>
<gene>
    <name evidence="7" type="ORF">CTEN210_00855</name>
</gene>
<evidence type="ECO:0000256" key="2">
    <source>
        <dbReference type="ARBA" id="ARBA00022801"/>
    </source>
</evidence>
<dbReference type="CDD" id="cd03112">
    <property type="entry name" value="CobW-like"/>
    <property type="match status" value="1"/>
</dbReference>
<evidence type="ECO:0000256" key="4">
    <source>
        <dbReference type="ARBA" id="ARBA00034320"/>
    </source>
</evidence>
<comment type="similarity">
    <text evidence="4">Belongs to the SIMIBI class G3E GTPase family. ZNG1 subfamily.</text>
</comment>
<dbReference type="InterPro" id="IPR051316">
    <property type="entry name" value="Zinc-reg_GTPase_activator"/>
</dbReference>
<dbReference type="SMART" id="SM00833">
    <property type="entry name" value="CobW_C"/>
    <property type="match status" value="1"/>
</dbReference>
<evidence type="ECO:0000313" key="8">
    <source>
        <dbReference type="Proteomes" id="UP001054902"/>
    </source>
</evidence>
<dbReference type="Gene3D" id="3.30.1220.10">
    <property type="entry name" value="CobW-like, C-terminal domain"/>
    <property type="match status" value="1"/>
</dbReference>
<evidence type="ECO:0000256" key="5">
    <source>
        <dbReference type="ARBA" id="ARBA00049117"/>
    </source>
</evidence>
<dbReference type="InterPro" id="IPR027417">
    <property type="entry name" value="P-loop_NTPase"/>
</dbReference>
<dbReference type="PANTHER" id="PTHR13748">
    <property type="entry name" value="COBW-RELATED"/>
    <property type="match status" value="1"/>
</dbReference>